<evidence type="ECO:0000256" key="4">
    <source>
        <dbReference type="ARBA" id="ARBA00022892"/>
    </source>
</evidence>
<proteinExistence type="inferred from homology"/>
<protein>
    <recommendedName>
        <fullName evidence="10">Alpha-soluble NSF attachment protein</fullName>
    </recommendedName>
</protein>
<dbReference type="InterPro" id="IPR011990">
    <property type="entry name" value="TPR-like_helical_dom_sf"/>
</dbReference>
<dbReference type="GO" id="GO:0035249">
    <property type="term" value="P:synaptic transmission, glutamatergic"/>
    <property type="evidence" value="ECO:0007669"/>
    <property type="project" value="TreeGrafter"/>
</dbReference>
<dbReference type="CDD" id="cd15832">
    <property type="entry name" value="SNAP"/>
    <property type="match status" value="1"/>
</dbReference>
<dbReference type="GO" id="GO:0035494">
    <property type="term" value="P:SNARE complex disassembly"/>
    <property type="evidence" value="ECO:0007669"/>
    <property type="project" value="TreeGrafter"/>
</dbReference>
<name>A0AA88SUX9_CHASR</name>
<comment type="similarity">
    <text evidence="2 7">Belongs to the SNAP family.</text>
</comment>
<sequence>MITYTLTKLNLFLAFERKESGSPERSRSVSAASASHDRGDGYFAAADVTRQLRSPLALVSKCVDFRISCVLHNSQSSDTEMDNSGKEKEAAALMAEAEKKLKSSQSFFGALFGGSSKLEEACDLYVRAANMYKMAKNWCAAGNAFSQAARLHLQMQSKHDAATNFIDAGNAFKKADPQEAINCLNRAIEIYTDMGRFTIAAKHHITIAEIYETELVDIDKAIAHYEQAADYYKGEESTSSANKCLLKVATYAAQLEQYPKAIEIYEQVGTHAMDSTLLKYSAKDHFFKAALCHFCVDMLNAKLAVQKYEEMFPAFSDSRECKLLKKLLDAYEEQNVDAYTDSVKEYDTISRLDQWLTTMLLRIKKTIQDDESDLR</sequence>
<dbReference type="GO" id="GO:0005774">
    <property type="term" value="C:vacuolar membrane"/>
    <property type="evidence" value="ECO:0007669"/>
    <property type="project" value="TreeGrafter"/>
</dbReference>
<dbReference type="AlphaFoldDB" id="A0AA88SUX9"/>
<accession>A0AA88SUX9</accession>
<keyword evidence="3 7" id="KW-0813">Transport</keyword>
<comment type="function">
    <text evidence="7">Required for vesicular transport between the endoplasmic reticulum and the Golgi apparatus.</text>
</comment>
<dbReference type="Pfam" id="PF14938">
    <property type="entry name" value="SNAP"/>
    <property type="match status" value="1"/>
</dbReference>
<dbReference type="Gene3D" id="1.25.40.10">
    <property type="entry name" value="Tetratricopeptide repeat domain"/>
    <property type="match status" value="1"/>
</dbReference>
<evidence type="ECO:0000256" key="3">
    <source>
        <dbReference type="ARBA" id="ARBA00022448"/>
    </source>
</evidence>
<evidence type="ECO:0000256" key="1">
    <source>
        <dbReference type="ARBA" id="ARBA00004170"/>
    </source>
</evidence>
<dbReference type="PANTHER" id="PTHR13768:SF23">
    <property type="entry name" value="ALPHA-SOLUBLE NSF ATTACHMENT PROTEIN"/>
    <property type="match status" value="1"/>
</dbReference>
<evidence type="ECO:0008006" key="10">
    <source>
        <dbReference type="Google" id="ProtNLM"/>
    </source>
</evidence>
<keyword evidence="6 7" id="KW-0472">Membrane</keyword>
<evidence type="ECO:0000256" key="7">
    <source>
        <dbReference type="RuleBase" id="RU367013"/>
    </source>
</evidence>
<evidence type="ECO:0000256" key="5">
    <source>
        <dbReference type="ARBA" id="ARBA00022927"/>
    </source>
</evidence>
<dbReference type="GO" id="GO:0010807">
    <property type="term" value="P:regulation of synaptic vesicle priming"/>
    <property type="evidence" value="ECO:0007669"/>
    <property type="project" value="TreeGrafter"/>
</dbReference>
<dbReference type="PANTHER" id="PTHR13768">
    <property type="entry name" value="SOLUBLE NSF ATTACHMENT PROTEIN SNAP"/>
    <property type="match status" value="1"/>
</dbReference>
<dbReference type="Proteomes" id="UP001187415">
    <property type="component" value="Unassembled WGS sequence"/>
</dbReference>
<comment type="caution">
    <text evidence="8">The sequence shown here is derived from an EMBL/GenBank/DDBJ whole genome shotgun (WGS) entry which is preliminary data.</text>
</comment>
<keyword evidence="5 7" id="KW-0653">Protein transport</keyword>
<keyword evidence="4 7" id="KW-0931">ER-Golgi transport</keyword>
<keyword evidence="9" id="KW-1185">Reference proteome</keyword>
<evidence type="ECO:0000256" key="6">
    <source>
        <dbReference type="ARBA" id="ARBA00023136"/>
    </source>
</evidence>
<dbReference type="GO" id="GO:0070044">
    <property type="term" value="C:synaptobrevin 2-SNAP-25-syntaxin-1a complex"/>
    <property type="evidence" value="ECO:0007669"/>
    <property type="project" value="TreeGrafter"/>
</dbReference>
<evidence type="ECO:0000256" key="2">
    <source>
        <dbReference type="ARBA" id="ARBA00010050"/>
    </source>
</evidence>
<dbReference type="FunFam" id="1.25.40.10:FF:000028">
    <property type="entry name" value="beta-soluble NSF attachment protein-like isoform X1"/>
    <property type="match status" value="1"/>
</dbReference>
<gene>
    <name evidence="8" type="ORF">Q5P01_009655</name>
</gene>
<evidence type="ECO:0000313" key="8">
    <source>
        <dbReference type="EMBL" id="KAK2846656.1"/>
    </source>
</evidence>
<dbReference type="GO" id="GO:0043195">
    <property type="term" value="C:terminal bouton"/>
    <property type="evidence" value="ECO:0007669"/>
    <property type="project" value="TreeGrafter"/>
</dbReference>
<reference evidence="8" key="1">
    <citation type="submission" date="2023-07" db="EMBL/GenBank/DDBJ databases">
        <title>Chromosome-level Genome Assembly of Striped Snakehead (Channa striata).</title>
        <authorList>
            <person name="Liu H."/>
        </authorList>
    </citation>
    <scope>NUCLEOTIDE SEQUENCE</scope>
    <source>
        <strain evidence="8">Gz</strain>
        <tissue evidence="8">Muscle</tissue>
    </source>
</reference>
<dbReference type="GO" id="GO:0005483">
    <property type="term" value="F:soluble NSF attachment protein activity"/>
    <property type="evidence" value="ECO:0007669"/>
    <property type="project" value="TreeGrafter"/>
</dbReference>
<dbReference type="InterPro" id="IPR000744">
    <property type="entry name" value="NSF_attach"/>
</dbReference>
<dbReference type="GO" id="GO:0006886">
    <property type="term" value="P:intracellular protein transport"/>
    <property type="evidence" value="ECO:0007669"/>
    <property type="project" value="UniProtKB-UniRule"/>
</dbReference>
<organism evidence="8 9">
    <name type="scientific">Channa striata</name>
    <name type="common">Snakehead murrel</name>
    <name type="synonym">Ophicephalus striatus</name>
    <dbReference type="NCBI Taxonomy" id="64152"/>
    <lineage>
        <taxon>Eukaryota</taxon>
        <taxon>Metazoa</taxon>
        <taxon>Chordata</taxon>
        <taxon>Craniata</taxon>
        <taxon>Vertebrata</taxon>
        <taxon>Euteleostomi</taxon>
        <taxon>Actinopterygii</taxon>
        <taxon>Neopterygii</taxon>
        <taxon>Teleostei</taxon>
        <taxon>Neoteleostei</taxon>
        <taxon>Acanthomorphata</taxon>
        <taxon>Anabantaria</taxon>
        <taxon>Anabantiformes</taxon>
        <taxon>Channoidei</taxon>
        <taxon>Channidae</taxon>
        <taxon>Channa</taxon>
    </lineage>
</organism>
<dbReference type="EMBL" id="JAUPFM010000007">
    <property type="protein sequence ID" value="KAK2846656.1"/>
    <property type="molecule type" value="Genomic_DNA"/>
</dbReference>
<dbReference type="SUPFAM" id="SSF48452">
    <property type="entry name" value="TPR-like"/>
    <property type="match status" value="1"/>
</dbReference>
<comment type="subcellular location">
    <subcellularLocation>
        <location evidence="1 7">Membrane</location>
        <topology evidence="1 7">Peripheral membrane protein</topology>
    </subcellularLocation>
</comment>
<evidence type="ECO:0000313" key="9">
    <source>
        <dbReference type="Proteomes" id="UP001187415"/>
    </source>
</evidence>
<dbReference type="PRINTS" id="PR00448">
    <property type="entry name" value="NSFATTACHMNT"/>
</dbReference>
<dbReference type="GO" id="GO:0019905">
    <property type="term" value="F:syntaxin binding"/>
    <property type="evidence" value="ECO:0007669"/>
    <property type="project" value="TreeGrafter"/>
</dbReference>